<name>V4SPZ6_CITCL</name>
<dbReference type="InterPro" id="IPR003406">
    <property type="entry name" value="Glyco_trans_14"/>
</dbReference>
<dbReference type="eggNOG" id="KOG0799">
    <property type="taxonomic scope" value="Eukaryota"/>
</dbReference>
<dbReference type="InParanoid" id="V4SPZ6"/>
<dbReference type="Proteomes" id="UP000030687">
    <property type="component" value="Unassembled WGS sequence"/>
</dbReference>
<protein>
    <submittedName>
        <fullName evidence="6">Uncharacterized protein</fullName>
    </submittedName>
</protein>
<evidence type="ECO:0000313" key="7">
    <source>
        <dbReference type="Proteomes" id="UP000030687"/>
    </source>
</evidence>
<sequence length="430" mass="48488">MKMSKISYKVSGHQLWILAFISSIILLATLSRSNVQVDQFSASGIKLKSHNQVPRRNVSKGVDYPPILAYWICGTNGDSKKMLRLLKAIYHPRNQYLLQLDADAPESERAELALKVQSETVFKAFGNVDVVGASYAIDKMGVSALAATLHAAALLLKISTNWDWFIPLSPSDYPLMSQDDVLHAFTFLPRDLNFIDFATNTGWKERLMINRIVIDPNLYYKKATPILYAVETRTNPDAFKIFGGSQWMILSRSFMVYCVQGWDNFPRKLLMYLTNVPYPLESYFHTIICNSPQFQNSTINTDLSFMKWESPAHVGPRTLTLPDYVEMVTSNKTTIFARPFEEDDPVLEKIDDRVLNRSGNGVVPGNWCSIRGKKKNVESLKNGEELCSASGNNIDAVKPGVYGMKLRALLSELVSDGRGKINQCQEQVYN</sequence>
<evidence type="ECO:0000256" key="2">
    <source>
        <dbReference type="ARBA" id="ARBA00022676"/>
    </source>
</evidence>
<keyword evidence="7" id="KW-1185">Reference proteome</keyword>
<organism evidence="6 7">
    <name type="scientific">Citrus clementina</name>
    <name type="common">Clementine</name>
    <name type="synonym">Citrus deliciosa x Citrus sinensis</name>
    <dbReference type="NCBI Taxonomy" id="85681"/>
    <lineage>
        <taxon>Eukaryota</taxon>
        <taxon>Viridiplantae</taxon>
        <taxon>Streptophyta</taxon>
        <taxon>Embryophyta</taxon>
        <taxon>Tracheophyta</taxon>
        <taxon>Spermatophyta</taxon>
        <taxon>Magnoliopsida</taxon>
        <taxon>eudicotyledons</taxon>
        <taxon>Gunneridae</taxon>
        <taxon>Pentapetalae</taxon>
        <taxon>rosids</taxon>
        <taxon>malvids</taxon>
        <taxon>Sapindales</taxon>
        <taxon>Rutaceae</taxon>
        <taxon>Aurantioideae</taxon>
        <taxon>Citrus</taxon>
    </lineage>
</organism>
<evidence type="ECO:0000256" key="5">
    <source>
        <dbReference type="ARBA" id="ARBA00023180"/>
    </source>
</evidence>
<dbReference type="GO" id="GO:0015020">
    <property type="term" value="F:glucuronosyltransferase activity"/>
    <property type="evidence" value="ECO:0007669"/>
    <property type="project" value="InterPro"/>
</dbReference>
<dbReference type="GO" id="GO:0016020">
    <property type="term" value="C:membrane"/>
    <property type="evidence" value="ECO:0007669"/>
    <property type="project" value="UniProtKB-SubCell"/>
</dbReference>
<dbReference type="PANTHER" id="PTHR45719:SF11">
    <property type="entry name" value="OS01G0121800 PROTEIN"/>
    <property type="match status" value="1"/>
</dbReference>
<gene>
    <name evidence="6" type="ORF">CICLE_v10027025mg</name>
</gene>
<dbReference type="Gramene" id="ESR41005">
    <property type="protein sequence ID" value="ESR41005"/>
    <property type="gene ID" value="CICLE_v10027025mg"/>
</dbReference>
<dbReference type="InterPro" id="IPR044610">
    <property type="entry name" value="GLCAT14A/B/C"/>
</dbReference>
<comment type="subcellular location">
    <subcellularLocation>
        <location evidence="1">Membrane</location>
        <topology evidence="1">Single-pass type II membrane protein</topology>
    </subcellularLocation>
</comment>
<dbReference type="PANTHER" id="PTHR45719">
    <property type="entry name" value="GLYCOSYLTRANSFERASE"/>
    <property type="match status" value="1"/>
</dbReference>
<proteinExistence type="predicted"/>
<evidence type="ECO:0000256" key="4">
    <source>
        <dbReference type="ARBA" id="ARBA00023136"/>
    </source>
</evidence>
<evidence type="ECO:0000313" key="6">
    <source>
        <dbReference type="EMBL" id="ESR41005.1"/>
    </source>
</evidence>
<dbReference type="OrthoDB" id="2019572at2759"/>
<dbReference type="AlphaFoldDB" id="V4SPZ6"/>
<keyword evidence="5" id="KW-0325">Glycoprotein</keyword>
<evidence type="ECO:0000256" key="1">
    <source>
        <dbReference type="ARBA" id="ARBA00004606"/>
    </source>
</evidence>
<evidence type="ECO:0000256" key="3">
    <source>
        <dbReference type="ARBA" id="ARBA00022679"/>
    </source>
</evidence>
<keyword evidence="4" id="KW-0472">Membrane</keyword>
<dbReference type="OMA" id="AYWICGT"/>
<dbReference type="EMBL" id="KI536925">
    <property type="protein sequence ID" value="ESR41005.1"/>
    <property type="molecule type" value="Genomic_DNA"/>
</dbReference>
<keyword evidence="3" id="KW-0808">Transferase</keyword>
<dbReference type="KEGG" id="cic:CICLE_v10027025mg"/>
<reference evidence="6 7" key="1">
    <citation type="submission" date="2013-10" db="EMBL/GenBank/DDBJ databases">
        <authorList>
            <consortium name="International Citrus Genome Consortium"/>
            <person name="Jenkins J."/>
            <person name="Schmutz J."/>
            <person name="Prochnik S."/>
            <person name="Rokhsar D."/>
            <person name="Gmitter F."/>
            <person name="Ollitrault P."/>
            <person name="Machado M."/>
            <person name="Talon M."/>
            <person name="Wincker P."/>
            <person name="Jaillon O."/>
            <person name="Morgante M."/>
        </authorList>
    </citation>
    <scope>NUCLEOTIDE SEQUENCE</scope>
    <source>
        <strain evidence="7">cv. Clemenules</strain>
    </source>
</reference>
<accession>V4SPZ6</accession>
<keyword evidence="2" id="KW-0328">Glycosyltransferase</keyword>
<dbReference type="Pfam" id="PF02485">
    <property type="entry name" value="Branch"/>
    <property type="match status" value="1"/>
</dbReference>